<proteinExistence type="predicted"/>
<dbReference type="OrthoDB" id="10576369at2759"/>
<keyword evidence="2" id="KW-1185">Reference proteome</keyword>
<protein>
    <submittedName>
        <fullName evidence="1">Uncharacterized protein</fullName>
    </submittedName>
</protein>
<gene>
    <name evidence="1" type="ORF">SteCoe_16425</name>
</gene>
<sequence length="508" mass="58948">MLDTRPYKLIKRKIPQGVSRLPMILWFRKYLDEDTQSNSLPLPSMPLTSNFSNTKSALKDLYLSPQGYESIDMDFPTKYNSTLITSPKLSKTTPQGNLSCPNGSISNPLDLFNNQNPRLSNTSPALANPNLALVQSLMQNEVKPKESRIQVFKFQKHNRLNLLRGLPYQKYSKQLIQDPYFQIHIIEEELKMLYEKLKMIKAKLMEKSKFILFKTITIESQQIFNAKLEETLGLIKEICNIIIFDPEVIRQLNIKVYPQLAEDDLVDDELKALERNFVYLSDATEAFKGAFAAYKTLARQKDREPLDFSMLLTLFQYLARARLNLSELNEEIVFTESFSHEKSRILENMLGLKSASQLLKLDDSVIQELRDKSETVRDNLDTSIISKEIIQGLIDSRRYHAMVKGPITHTRSSFYTKIMNSQNPYKSKKQFPLASIELALRPQKTEEKHLSWNNPYFFRNISNIYGELDIEKIHRKKVPKPSHPYFPDLELRRAIKLGQQVSKRNNNS</sequence>
<accession>A0A1R2C1B4</accession>
<reference evidence="1 2" key="1">
    <citation type="submission" date="2016-11" db="EMBL/GenBank/DDBJ databases">
        <title>The macronuclear genome of Stentor coeruleus: a giant cell with tiny introns.</title>
        <authorList>
            <person name="Slabodnick M."/>
            <person name="Ruby J.G."/>
            <person name="Reiff S.B."/>
            <person name="Swart E.C."/>
            <person name="Gosai S."/>
            <person name="Prabakaran S."/>
            <person name="Witkowska E."/>
            <person name="Larue G.E."/>
            <person name="Fisher S."/>
            <person name="Freeman R.M."/>
            <person name="Gunawardena J."/>
            <person name="Chu W."/>
            <person name="Stover N.A."/>
            <person name="Gregory B.D."/>
            <person name="Nowacki M."/>
            <person name="Derisi J."/>
            <person name="Roy S.W."/>
            <person name="Marshall W.F."/>
            <person name="Sood P."/>
        </authorList>
    </citation>
    <scope>NUCLEOTIDE SEQUENCE [LARGE SCALE GENOMIC DNA]</scope>
    <source>
        <strain evidence="1">WM001</strain>
    </source>
</reference>
<dbReference type="Proteomes" id="UP000187209">
    <property type="component" value="Unassembled WGS sequence"/>
</dbReference>
<dbReference type="EMBL" id="MPUH01000327">
    <property type="protein sequence ID" value="OMJ82777.1"/>
    <property type="molecule type" value="Genomic_DNA"/>
</dbReference>
<organism evidence="1 2">
    <name type="scientific">Stentor coeruleus</name>
    <dbReference type="NCBI Taxonomy" id="5963"/>
    <lineage>
        <taxon>Eukaryota</taxon>
        <taxon>Sar</taxon>
        <taxon>Alveolata</taxon>
        <taxon>Ciliophora</taxon>
        <taxon>Postciliodesmatophora</taxon>
        <taxon>Heterotrichea</taxon>
        <taxon>Heterotrichida</taxon>
        <taxon>Stentoridae</taxon>
        <taxon>Stentor</taxon>
    </lineage>
</organism>
<comment type="caution">
    <text evidence="1">The sequence shown here is derived from an EMBL/GenBank/DDBJ whole genome shotgun (WGS) entry which is preliminary data.</text>
</comment>
<name>A0A1R2C1B4_9CILI</name>
<evidence type="ECO:0000313" key="1">
    <source>
        <dbReference type="EMBL" id="OMJ82777.1"/>
    </source>
</evidence>
<dbReference type="AlphaFoldDB" id="A0A1R2C1B4"/>
<evidence type="ECO:0000313" key="2">
    <source>
        <dbReference type="Proteomes" id="UP000187209"/>
    </source>
</evidence>